<keyword evidence="2" id="KW-1185">Reference proteome</keyword>
<accession>A0ABW5FYA8</accession>
<gene>
    <name evidence="1" type="ORF">ACFSXZ_19440</name>
</gene>
<evidence type="ECO:0000313" key="2">
    <source>
        <dbReference type="Proteomes" id="UP001597417"/>
    </source>
</evidence>
<dbReference type="Proteomes" id="UP001597417">
    <property type="component" value="Unassembled WGS sequence"/>
</dbReference>
<evidence type="ECO:0000313" key="1">
    <source>
        <dbReference type="EMBL" id="MFD2418502.1"/>
    </source>
</evidence>
<protein>
    <submittedName>
        <fullName evidence="1">Uncharacterized protein</fullName>
    </submittedName>
</protein>
<comment type="caution">
    <text evidence="1">The sequence shown here is derived from an EMBL/GenBank/DDBJ whole genome shotgun (WGS) entry which is preliminary data.</text>
</comment>
<name>A0ABW5FYA8_9PSEU</name>
<organism evidence="1 2">
    <name type="scientific">Amycolatopsis pigmentata</name>
    <dbReference type="NCBI Taxonomy" id="450801"/>
    <lineage>
        <taxon>Bacteria</taxon>
        <taxon>Bacillati</taxon>
        <taxon>Actinomycetota</taxon>
        <taxon>Actinomycetes</taxon>
        <taxon>Pseudonocardiales</taxon>
        <taxon>Pseudonocardiaceae</taxon>
        <taxon>Amycolatopsis</taxon>
    </lineage>
</organism>
<reference evidence="2" key="1">
    <citation type="journal article" date="2019" name="Int. J. Syst. Evol. Microbiol.">
        <title>The Global Catalogue of Microorganisms (GCM) 10K type strain sequencing project: providing services to taxonomists for standard genome sequencing and annotation.</title>
        <authorList>
            <consortium name="The Broad Institute Genomics Platform"/>
            <consortium name="The Broad Institute Genome Sequencing Center for Infectious Disease"/>
            <person name="Wu L."/>
            <person name="Ma J."/>
        </authorList>
    </citation>
    <scope>NUCLEOTIDE SEQUENCE [LARGE SCALE GENOMIC DNA]</scope>
    <source>
        <strain evidence="2">CGMCC 4.7645</strain>
    </source>
</reference>
<dbReference type="RefSeq" id="WP_378266436.1">
    <property type="nucleotide sequence ID" value="NZ_JBHUKR010000007.1"/>
</dbReference>
<dbReference type="EMBL" id="JBHUKR010000007">
    <property type="protein sequence ID" value="MFD2418502.1"/>
    <property type="molecule type" value="Genomic_DNA"/>
</dbReference>
<proteinExistence type="predicted"/>
<sequence length="79" mass="8422">MDAHLPPLSYAPDGLHESDVDALIAEYFPAAEVDAAPVPVVDRVAERRRVRRFDRQVISVVRRGLPGTAAATGEGDAAA</sequence>